<gene>
    <name evidence="1" type="ORF">BpHYR1_051332</name>
</gene>
<keyword evidence="2" id="KW-1185">Reference proteome</keyword>
<dbReference type="AlphaFoldDB" id="A0A3M7RBX1"/>
<reference evidence="1 2" key="1">
    <citation type="journal article" date="2018" name="Sci. Rep.">
        <title>Genomic signatures of local adaptation to the degree of environmental predictability in rotifers.</title>
        <authorList>
            <person name="Franch-Gras L."/>
            <person name="Hahn C."/>
            <person name="Garcia-Roger E.M."/>
            <person name="Carmona M.J."/>
            <person name="Serra M."/>
            <person name="Gomez A."/>
        </authorList>
    </citation>
    <scope>NUCLEOTIDE SEQUENCE [LARGE SCALE GENOMIC DNA]</scope>
    <source>
        <strain evidence="1">HYR1</strain>
    </source>
</reference>
<sequence>MSASLIVTDFKILRKEQHKLGIGSDYMNMKLFKIKVINYYINFMKNLNLYLRQTIPYIYANFFICAV</sequence>
<dbReference type="Proteomes" id="UP000276133">
    <property type="component" value="Unassembled WGS sequence"/>
</dbReference>
<proteinExistence type="predicted"/>
<accession>A0A3M7RBX1</accession>
<organism evidence="1 2">
    <name type="scientific">Brachionus plicatilis</name>
    <name type="common">Marine rotifer</name>
    <name type="synonym">Brachionus muelleri</name>
    <dbReference type="NCBI Taxonomy" id="10195"/>
    <lineage>
        <taxon>Eukaryota</taxon>
        <taxon>Metazoa</taxon>
        <taxon>Spiralia</taxon>
        <taxon>Gnathifera</taxon>
        <taxon>Rotifera</taxon>
        <taxon>Eurotatoria</taxon>
        <taxon>Monogononta</taxon>
        <taxon>Pseudotrocha</taxon>
        <taxon>Ploima</taxon>
        <taxon>Brachionidae</taxon>
        <taxon>Brachionus</taxon>
    </lineage>
</organism>
<name>A0A3M7RBX1_BRAPC</name>
<evidence type="ECO:0000313" key="1">
    <source>
        <dbReference type="EMBL" id="RNA20951.1"/>
    </source>
</evidence>
<protein>
    <submittedName>
        <fullName evidence="1">Uncharacterized protein</fullName>
    </submittedName>
</protein>
<dbReference type="EMBL" id="REGN01003754">
    <property type="protein sequence ID" value="RNA20951.1"/>
    <property type="molecule type" value="Genomic_DNA"/>
</dbReference>
<evidence type="ECO:0000313" key="2">
    <source>
        <dbReference type="Proteomes" id="UP000276133"/>
    </source>
</evidence>
<comment type="caution">
    <text evidence="1">The sequence shown here is derived from an EMBL/GenBank/DDBJ whole genome shotgun (WGS) entry which is preliminary data.</text>
</comment>